<evidence type="ECO:0000256" key="5">
    <source>
        <dbReference type="ARBA" id="ARBA00023229"/>
    </source>
</evidence>
<comment type="cofactor">
    <cofactor evidence="7">
        <name>a divalent metal cation</name>
        <dbReference type="ChEBI" id="CHEBI:60240"/>
    </cofactor>
    <text evidence="7">Binds 1 divalent metal cation per subunit.</text>
</comment>
<dbReference type="UniPathway" id="UPA00056">
    <property type="reaction ID" value="UER00095"/>
</dbReference>
<comment type="caution">
    <text evidence="7">Lacks conserved residue(s) required for the propagation of feature annotation.</text>
</comment>
<keyword evidence="5 7" id="KW-0414">Isoprene biosynthesis</keyword>
<keyword evidence="11" id="KW-1185">Reference proteome</keyword>
<sequence>MHPFDLRTGIGSDTHRLVTGRPLILGGVRLDHPMGLLGHSDADVLTHAVCDALLGAAGMGDIGGLFPDSDPAFKDISSLKLLGITGSHLKASGFYVVNIDATVFAQAPRIGPYRKEMEKNIAESLCMDSKCVNIKATTTEGLDAVGRGEGISATAIVLIWQGDKKDGLQGGLK</sequence>
<feature type="binding site" evidence="7">
    <location>
        <begin position="137"/>
        <end position="140"/>
    </location>
    <ligand>
        <name>4-CDP-2-C-methyl-D-erythritol 2-phosphate</name>
        <dbReference type="ChEBI" id="CHEBI:57919"/>
    </ligand>
</feature>
<evidence type="ECO:0000259" key="9">
    <source>
        <dbReference type="Pfam" id="PF02542"/>
    </source>
</evidence>
<name>A0A562RT76_9BACT</name>
<dbReference type="InterPro" id="IPR020555">
    <property type="entry name" value="MECDP_synthase_CS"/>
</dbReference>
<dbReference type="EMBL" id="VLLC01000011">
    <property type="protein sequence ID" value="TWI72295.1"/>
    <property type="molecule type" value="Genomic_DNA"/>
</dbReference>
<proteinExistence type="inferred from homology"/>
<comment type="catalytic activity">
    <reaction evidence="1 7 8">
        <text>4-CDP-2-C-methyl-D-erythritol 2-phosphate = 2-C-methyl-D-erythritol 2,4-cyclic diphosphate + CMP</text>
        <dbReference type="Rhea" id="RHEA:23864"/>
        <dbReference type="ChEBI" id="CHEBI:57919"/>
        <dbReference type="ChEBI" id="CHEBI:58483"/>
        <dbReference type="ChEBI" id="CHEBI:60377"/>
        <dbReference type="EC" id="4.6.1.12"/>
    </reaction>
</comment>
<feature type="site" description="Transition state stabilizer" evidence="7">
    <location>
        <position position="39"/>
    </location>
</feature>
<feature type="binding site" evidence="7">
    <location>
        <begin position="66"/>
        <end position="70"/>
    </location>
    <ligand>
        <name>4-CDP-2-C-methyl-D-erythritol 2-phosphate</name>
        <dbReference type="ChEBI" id="CHEBI:57919"/>
    </ligand>
</feature>
<evidence type="ECO:0000256" key="3">
    <source>
        <dbReference type="ARBA" id="ARBA00012579"/>
    </source>
</evidence>
<feature type="binding site" evidence="7">
    <location>
        <position position="15"/>
    </location>
    <ligand>
        <name>a divalent metal cation</name>
        <dbReference type="ChEBI" id="CHEBI:60240"/>
    </ligand>
</feature>
<dbReference type="PANTHER" id="PTHR43181:SF1">
    <property type="entry name" value="2-C-METHYL-D-ERYTHRITOL 2,4-CYCLODIPHOSPHATE SYNTHASE, CHLOROPLASTIC"/>
    <property type="match status" value="1"/>
</dbReference>
<feature type="site" description="Transition state stabilizer" evidence="7">
    <location>
        <position position="138"/>
    </location>
</feature>
<protein>
    <recommendedName>
        <fullName evidence="3 7">2-C-methyl-D-erythritol 2,4-cyclodiphosphate synthase</fullName>
        <shortName evidence="7">MECDP-synthase</shortName>
        <shortName evidence="7">MECPP-synthase</shortName>
        <shortName evidence="7">MECPS</shortName>
        <ecNumber evidence="3 7">4.6.1.12</ecNumber>
    </recommendedName>
</protein>
<dbReference type="NCBIfam" id="TIGR00151">
    <property type="entry name" value="ispF"/>
    <property type="match status" value="1"/>
</dbReference>
<accession>A0A562RT76</accession>
<comment type="pathway">
    <text evidence="2 7">Isoprenoid biosynthesis; isopentenyl diphosphate biosynthesis via DXP pathway; isopentenyl diphosphate from 1-deoxy-D-xylulose 5-phosphate: step 4/6.</text>
</comment>
<evidence type="ECO:0000256" key="6">
    <source>
        <dbReference type="ARBA" id="ARBA00023239"/>
    </source>
</evidence>
<dbReference type="RefSeq" id="WP_186443009.1">
    <property type="nucleotide sequence ID" value="NZ_VLLC01000011.1"/>
</dbReference>
<dbReference type="PANTHER" id="PTHR43181">
    <property type="entry name" value="2-C-METHYL-D-ERYTHRITOL 2,4-CYCLODIPHOSPHATE SYNTHASE, CHLOROPLASTIC"/>
    <property type="match status" value="1"/>
</dbReference>
<feature type="binding site" evidence="7">
    <location>
        <begin position="39"/>
        <end position="40"/>
    </location>
    <ligand>
        <name>4-CDP-2-C-methyl-D-erythritol 2-phosphate</name>
        <dbReference type="ChEBI" id="CHEBI:57919"/>
    </ligand>
</feature>
<evidence type="ECO:0000256" key="7">
    <source>
        <dbReference type="HAMAP-Rule" id="MF_00107"/>
    </source>
</evidence>
<dbReference type="GO" id="GO:0008685">
    <property type="term" value="F:2-C-methyl-D-erythritol 2,4-cyclodiphosphate synthase activity"/>
    <property type="evidence" value="ECO:0007669"/>
    <property type="project" value="UniProtKB-UniRule"/>
</dbReference>
<organism evidence="10 11">
    <name type="scientific">Desulfobotulus alkaliphilus</name>
    <dbReference type="NCBI Taxonomy" id="622671"/>
    <lineage>
        <taxon>Bacteria</taxon>
        <taxon>Pseudomonadati</taxon>
        <taxon>Thermodesulfobacteriota</taxon>
        <taxon>Desulfobacteria</taxon>
        <taxon>Desulfobacterales</taxon>
        <taxon>Desulfobacteraceae</taxon>
        <taxon>Desulfobotulus</taxon>
    </lineage>
</organism>
<dbReference type="EC" id="4.6.1.12" evidence="3 7"/>
<feature type="binding site" evidence="7">
    <location>
        <begin position="61"/>
        <end position="63"/>
    </location>
    <ligand>
        <name>4-CDP-2-C-methyl-D-erythritol 2-phosphate</name>
        <dbReference type="ChEBI" id="CHEBI:57919"/>
    </ligand>
</feature>
<dbReference type="CDD" id="cd00554">
    <property type="entry name" value="MECDP_synthase"/>
    <property type="match status" value="1"/>
</dbReference>
<dbReference type="GO" id="GO:0016114">
    <property type="term" value="P:terpenoid biosynthetic process"/>
    <property type="evidence" value="ECO:0007669"/>
    <property type="project" value="InterPro"/>
</dbReference>
<dbReference type="Pfam" id="PF02542">
    <property type="entry name" value="YgbB"/>
    <property type="match status" value="1"/>
</dbReference>
<dbReference type="PROSITE" id="PS01350">
    <property type="entry name" value="ISPF"/>
    <property type="match status" value="1"/>
</dbReference>
<dbReference type="HAMAP" id="MF_00107">
    <property type="entry name" value="IspF"/>
    <property type="match status" value="1"/>
</dbReference>
<feature type="binding site" evidence="7">
    <location>
        <position position="147"/>
    </location>
    <ligand>
        <name>4-CDP-2-C-methyl-D-erythritol 2-phosphate</name>
        <dbReference type="ChEBI" id="CHEBI:57919"/>
    </ligand>
</feature>
<evidence type="ECO:0000256" key="8">
    <source>
        <dbReference type="RuleBase" id="RU004395"/>
    </source>
</evidence>
<comment type="caution">
    <text evidence="10">The sequence shown here is derived from an EMBL/GenBank/DDBJ whole genome shotgun (WGS) entry which is preliminary data.</text>
</comment>
<comment type="function">
    <text evidence="7">Involved in the biosynthesis of isopentenyl diphosphate (IPP) and dimethylallyl diphosphate (DMAPP), two major building blocks of isoprenoid compounds. Catalyzes the conversion of 4-diphosphocytidyl-2-C-methyl-D-erythritol 2-phosphate (CDP-ME2P) to 2-C-methyl-D-erythritol 2,4-cyclodiphosphate (ME-CPP) with a corresponding release of cytidine 5-monophosphate (CMP).</text>
</comment>
<evidence type="ECO:0000256" key="1">
    <source>
        <dbReference type="ARBA" id="ARBA00000200"/>
    </source>
</evidence>
<dbReference type="InterPro" id="IPR003526">
    <property type="entry name" value="MECDP_synthase"/>
</dbReference>
<evidence type="ECO:0000256" key="2">
    <source>
        <dbReference type="ARBA" id="ARBA00004709"/>
    </source>
</evidence>
<keyword evidence="6 7" id="KW-0456">Lyase</keyword>
<dbReference type="GO" id="GO:0019288">
    <property type="term" value="P:isopentenyl diphosphate biosynthetic process, methylerythritol 4-phosphate pathway"/>
    <property type="evidence" value="ECO:0007669"/>
    <property type="project" value="UniProtKB-UniRule"/>
</dbReference>
<comment type="similarity">
    <text evidence="7 8">Belongs to the IspF family.</text>
</comment>
<evidence type="ECO:0000313" key="10">
    <source>
        <dbReference type="EMBL" id="TWI72295.1"/>
    </source>
</evidence>
<reference evidence="10 11" key="1">
    <citation type="submission" date="2019-07" db="EMBL/GenBank/DDBJ databases">
        <title>Genome sequencing of 100 strains of the haloalkaliphilic chemolithoautotrophic sulfur-oxidizing bacterium Thioalkalivibrio.</title>
        <authorList>
            <person name="Muyzer G."/>
        </authorList>
    </citation>
    <scope>NUCLEOTIDE SEQUENCE [LARGE SCALE GENOMIC DNA]</scope>
    <source>
        <strain evidence="10 11">ASO4-4</strain>
    </source>
</reference>
<evidence type="ECO:0000256" key="4">
    <source>
        <dbReference type="ARBA" id="ARBA00022723"/>
    </source>
</evidence>
<dbReference type="GO" id="GO:0046872">
    <property type="term" value="F:metal ion binding"/>
    <property type="evidence" value="ECO:0007669"/>
    <property type="project" value="UniProtKB-KW"/>
</dbReference>
<comment type="subunit">
    <text evidence="7">Homotrimer.</text>
</comment>
<dbReference type="SUPFAM" id="SSF69765">
    <property type="entry name" value="IpsF-like"/>
    <property type="match status" value="1"/>
</dbReference>
<dbReference type="Proteomes" id="UP000318307">
    <property type="component" value="Unassembled WGS sequence"/>
</dbReference>
<keyword evidence="4 7" id="KW-0479">Metal-binding</keyword>
<feature type="binding site" evidence="7">
    <location>
        <position position="47"/>
    </location>
    <ligand>
        <name>a divalent metal cation</name>
        <dbReference type="ChEBI" id="CHEBI:60240"/>
    </ligand>
</feature>
<feature type="domain" description="2-C-methyl-D-erythritol 2,4-cyclodiphosphate synthase" evidence="9">
    <location>
        <begin position="7"/>
        <end position="159"/>
    </location>
</feature>
<gene>
    <name evidence="7" type="primary">ispF</name>
    <name evidence="10" type="ORF">LZ24_01703</name>
</gene>
<dbReference type="AlphaFoldDB" id="A0A562RT76"/>
<feature type="binding site" evidence="7">
    <location>
        <begin position="13"/>
        <end position="15"/>
    </location>
    <ligand>
        <name>4-CDP-2-C-methyl-D-erythritol 2-phosphate</name>
        <dbReference type="ChEBI" id="CHEBI:57919"/>
    </ligand>
</feature>
<dbReference type="Gene3D" id="3.30.1330.50">
    <property type="entry name" value="2-C-methyl-D-erythritol 2,4-cyclodiphosphate synthase"/>
    <property type="match status" value="1"/>
</dbReference>
<feature type="binding site" evidence="7">
    <location>
        <position position="13"/>
    </location>
    <ligand>
        <name>a divalent metal cation</name>
        <dbReference type="ChEBI" id="CHEBI:60240"/>
    </ligand>
</feature>
<evidence type="ECO:0000313" key="11">
    <source>
        <dbReference type="Proteomes" id="UP000318307"/>
    </source>
</evidence>
<dbReference type="InterPro" id="IPR036571">
    <property type="entry name" value="MECDP_synthase_sf"/>
</dbReference>